<proteinExistence type="predicted"/>
<dbReference type="OrthoDB" id="3398034at2"/>
<comment type="caution">
    <text evidence="1">The sequence shown here is derived from an EMBL/GenBank/DDBJ whole genome shotgun (WGS) entry which is preliminary data.</text>
</comment>
<keyword evidence="2" id="KW-1185">Reference proteome</keyword>
<gene>
    <name evidence="1" type="ORF">AWW66_03415</name>
</gene>
<name>A0A136PY65_9ACTN</name>
<dbReference type="AlphaFoldDB" id="A0A136PY65"/>
<reference evidence="1 2" key="1">
    <citation type="submission" date="2016-01" db="EMBL/GenBank/DDBJ databases">
        <title>Whole genome sequence and analysis of Micromonospora rosaria DSM 803, which can produce antibacterial substance rosamicin.</title>
        <authorList>
            <person name="Yang H."/>
            <person name="He X."/>
            <person name="Zhu D."/>
        </authorList>
    </citation>
    <scope>NUCLEOTIDE SEQUENCE [LARGE SCALE GENOMIC DNA]</scope>
    <source>
        <strain evidence="1 2">DSM 803</strain>
    </source>
</reference>
<sequence>MTDTPIDPARVLAALESLGWPDDREQEQPGPEPVGHFELRRYWTAAENVVRAVDKAGCPCTPSAPEHRHGAGGYCTARPVPDDDQSAGGHVLVVVGDGTWRIDHPADCTVATPTGPAVICLVQDLADELPPATRLPAGRYEATANDLGDRLLIGDRIAEG</sequence>
<evidence type="ECO:0000313" key="1">
    <source>
        <dbReference type="EMBL" id="KXK63375.1"/>
    </source>
</evidence>
<protein>
    <submittedName>
        <fullName evidence="1">Uncharacterized protein</fullName>
    </submittedName>
</protein>
<organism evidence="1 2">
    <name type="scientific">Micromonospora rosaria</name>
    <dbReference type="NCBI Taxonomy" id="47874"/>
    <lineage>
        <taxon>Bacteria</taxon>
        <taxon>Bacillati</taxon>
        <taxon>Actinomycetota</taxon>
        <taxon>Actinomycetes</taxon>
        <taxon>Micromonosporales</taxon>
        <taxon>Micromonosporaceae</taxon>
        <taxon>Micromonospora</taxon>
    </lineage>
</organism>
<dbReference type="RefSeq" id="WP_067359826.1">
    <property type="nucleotide sequence ID" value="NZ_JBIUBN010000003.1"/>
</dbReference>
<evidence type="ECO:0000313" key="2">
    <source>
        <dbReference type="Proteomes" id="UP000070620"/>
    </source>
</evidence>
<accession>A0A136PY65</accession>
<dbReference type="EMBL" id="LRQV01000006">
    <property type="protein sequence ID" value="KXK63375.1"/>
    <property type="molecule type" value="Genomic_DNA"/>
</dbReference>
<dbReference type="Proteomes" id="UP000070620">
    <property type="component" value="Unassembled WGS sequence"/>
</dbReference>